<feature type="transmembrane region" description="Helical" evidence="1">
    <location>
        <begin position="36"/>
        <end position="57"/>
    </location>
</feature>
<dbReference type="RefSeq" id="WP_118319943.1">
    <property type="nucleotide sequence ID" value="NZ_QRVM01000020.1"/>
</dbReference>
<proteinExistence type="predicted"/>
<dbReference type="AlphaFoldDB" id="A0A412J288"/>
<keyword evidence="1" id="KW-0812">Transmembrane</keyword>
<accession>A0A412J288</accession>
<sequence length="122" mass="13858">MQQMNKQIKKYTLVFSLFCSIACAMIFHSQMIQVFIAVWIGCLTGLVGYHKIVQMALNIPTDEAAGKKMGTQEYMKRYLMYGLVLVVCQLMELPILAVLVGLMCNKGAILLYALKEKEDFHE</sequence>
<reference evidence="2 3" key="1">
    <citation type="submission" date="2018-08" db="EMBL/GenBank/DDBJ databases">
        <title>A genome reference for cultivated species of the human gut microbiota.</title>
        <authorList>
            <person name="Zou Y."/>
            <person name="Xue W."/>
            <person name="Luo G."/>
        </authorList>
    </citation>
    <scope>NUCLEOTIDE SEQUENCE [LARGE SCALE GENOMIC DNA]</scope>
    <source>
        <strain evidence="2 3">AF22-10AC</strain>
    </source>
</reference>
<keyword evidence="1" id="KW-1133">Transmembrane helix</keyword>
<evidence type="ECO:0000313" key="2">
    <source>
        <dbReference type="EMBL" id="RGS46681.1"/>
    </source>
</evidence>
<dbReference type="Proteomes" id="UP000285274">
    <property type="component" value="Unassembled WGS sequence"/>
</dbReference>
<evidence type="ECO:0008006" key="4">
    <source>
        <dbReference type="Google" id="ProtNLM"/>
    </source>
</evidence>
<dbReference type="EMBL" id="QRVM01000020">
    <property type="protein sequence ID" value="RGS46681.1"/>
    <property type="molecule type" value="Genomic_DNA"/>
</dbReference>
<feature type="transmembrane region" description="Helical" evidence="1">
    <location>
        <begin position="12"/>
        <end position="30"/>
    </location>
</feature>
<name>A0A412J288_9FIRM</name>
<keyword evidence="1" id="KW-0472">Membrane</keyword>
<evidence type="ECO:0000313" key="3">
    <source>
        <dbReference type="Proteomes" id="UP000285274"/>
    </source>
</evidence>
<comment type="caution">
    <text evidence="2">The sequence shown here is derived from an EMBL/GenBank/DDBJ whole genome shotgun (WGS) entry which is preliminary data.</text>
</comment>
<evidence type="ECO:0000256" key="1">
    <source>
        <dbReference type="SAM" id="Phobius"/>
    </source>
</evidence>
<organism evidence="2 3">
    <name type="scientific">Holdemanella biformis</name>
    <dbReference type="NCBI Taxonomy" id="1735"/>
    <lineage>
        <taxon>Bacteria</taxon>
        <taxon>Bacillati</taxon>
        <taxon>Bacillota</taxon>
        <taxon>Erysipelotrichia</taxon>
        <taxon>Erysipelotrichales</taxon>
        <taxon>Erysipelotrichaceae</taxon>
        <taxon>Holdemanella</taxon>
    </lineage>
</organism>
<gene>
    <name evidence="2" type="ORF">DWX92_05655</name>
</gene>
<feature type="transmembrane region" description="Helical" evidence="1">
    <location>
        <begin position="78"/>
        <end position="102"/>
    </location>
</feature>
<protein>
    <recommendedName>
        <fullName evidence="4">ATP synthase subunit I</fullName>
    </recommendedName>
</protein>